<sequence length="262" mass="29660">MRSKSMSYDREKHTTIVSLFKQGKTLAEIAAQYSLTRQRISQILAARGVDKSEGGHHLNVALRSAARKIEREKEHMERYGCTREQFLSVKGNRNQGSKSPCQAFHNQYQNAVIRKVEWKLKFWEWWQVWVESGKWEERGRGSEGYCMCRVGDEGAYEIGNVYIGTIVHNSTLGRTLAFERTERRTAFYYVIHSAGGRKAVSEELGVPRQYISQLANNGSMPNCWVADGRAAKLSAMTGGAYTVDDLIRLSVSLGQDPNKEVA</sequence>
<organism evidence="1 2">
    <name type="scientific">Pseudomonas chlororaphis O6</name>
    <dbReference type="NCBI Taxonomy" id="1037915"/>
    <lineage>
        <taxon>Bacteria</taxon>
        <taxon>Pseudomonadati</taxon>
        <taxon>Pseudomonadota</taxon>
        <taxon>Gammaproteobacteria</taxon>
        <taxon>Pseudomonadales</taxon>
        <taxon>Pseudomonadaceae</taxon>
        <taxon>Pseudomonas</taxon>
    </lineage>
</organism>
<proteinExistence type="predicted"/>
<dbReference type="Proteomes" id="UP000003790">
    <property type="component" value="Chromosome"/>
</dbReference>
<gene>
    <name evidence="1" type="ORF">PchlO6_2126</name>
</gene>
<evidence type="ECO:0000313" key="1">
    <source>
        <dbReference type="EMBL" id="EIM14101.1"/>
    </source>
</evidence>
<name>A0AB33WLW9_9PSED</name>
<dbReference type="GO" id="GO:0003677">
    <property type="term" value="F:DNA binding"/>
    <property type="evidence" value="ECO:0007669"/>
    <property type="project" value="InterPro"/>
</dbReference>
<dbReference type="AlphaFoldDB" id="A0AB33WLW9"/>
<dbReference type="EMBL" id="AHOT01000027">
    <property type="protein sequence ID" value="EIM14101.1"/>
    <property type="molecule type" value="Genomic_DNA"/>
</dbReference>
<protein>
    <submittedName>
        <fullName evidence="1">Uncharacterized protein</fullName>
    </submittedName>
</protein>
<accession>A0AB33WLW9</accession>
<dbReference type="InterPro" id="IPR010982">
    <property type="entry name" value="Lambda_DNA-bd_dom_sf"/>
</dbReference>
<evidence type="ECO:0000313" key="2">
    <source>
        <dbReference type="Proteomes" id="UP000003790"/>
    </source>
</evidence>
<comment type="caution">
    <text evidence="1">The sequence shown here is derived from an EMBL/GenBank/DDBJ whole genome shotgun (WGS) entry which is preliminary data.</text>
</comment>
<reference evidence="1 2" key="1">
    <citation type="journal article" date="2012" name="PLoS Genet.">
        <title>Comparative Genomics of Plant-Associated Pseudomonas spp.: Insights into Diversity and Inheritance of Traits Involved in Multitrophic Interactions.</title>
        <authorList>
            <person name="Loper J.E."/>
            <person name="Hassan K.A."/>
            <person name="Mavrodi D.V."/>
            <person name="Davis E.W.II."/>
            <person name="Lim C.K."/>
            <person name="Shaffer B.T."/>
            <person name="Elbourne L.D."/>
            <person name="Stockwell V.O."/>
            <person name="Hartney S.L."/>
            <person name="Breakwell K."/>
            <person name="Henkels M.D."/>
            <person name="Tetu S.G."/>
            <person name="Rangel L.I."/>
            <person name="Kidarsa T.A."/>
            <person name="Wilson N.L."/>
            <person name="van de Mortel J.E."/>
            <person name="Song C."/>
            <person name="Blumhagen R."/>
            <person name="Radune D."/>
            <person name="Hostetler J.B."/>
            <person name="Brinkac L.M."/>
            <person name="Durkin A.S."/>
            <person name="Kluepfel D.A."/>
            <person name="Wechter W.P."/>
            <person name="Anderson A.J."/>
            <person name="Kim Y.C."/>
            <person name="Pierson L.S.III."/>
            <person name="Pierson E.A."/>
            <person name="Lindow S.E."/>
            <person name="Kobayashi D.Y."/>
            <person name="Raaijmakers J.M."/>
            <person name="Weller D.M."/>
            <person name="Thomashow L.S."/>
            <person name="Allen A.E."/>
            <person name="Paulsen I.T."/>
        </authorList>
    </citation>
    <scope>NUCLEOTIDE SEQUENCE [LARGE SCALE GENOMIC DNA]</scope>
    <source>
        <strain evidence="1 2">O6</strain>
    </source>
</reference>
<dbReference type="Gene3D" id="1.10.260.40">
    <property type="entry name" value="lambda repressor-like DNA-binding domains"/>
    <property type="match status" value="1"/>
</dbReference>